<keyword evidence="4" id="KW-1185">Reference proteome</keyword>
<evidence type="ECO:0000259" key="2">
    <source>
        <dbReference type="SMART" id="SM01359"/>
    </source>
</evidence>
<dbReference type="Gene3D" id="2.60.40.1930">
    <property type="match status" value="2"/>
</dbReference>
<name>A0A8X6NM07_NEPPI</name>
<dbReference type="InterPro" id="IPR013783">
    <property type="entry name" value="Ig-like_fold"/>
</dbReference>
<feature type="compositionally biased region" description="Polar residues" evidence="1">
    <location>
        <begin position="318"/>
        <end position="331"/>
    </location>
</feature>
<reference evidence="3" key="1">
    <citation type="submission" date="2020-08" db="EMBL/GenBank/DDBJ databases">
        <title>Multicomponent nature underlies the extraordinary mechanical properties of spider dragline silk.</title>
        <authorList>
            <person name="Kono N."/>
            <person name="Nakamura H."/>
            <person name="Mori M."/>
            <person name="Yoshida Y."/>
            <person name="Ohtoshi R."/>
            <person name="Malay A.D."/>
            <person name="Moran D.A.P."/>
            <person name="Tomita M."/>
            <person name="Numata K."/>
            <person name="Arakawa K."/>
        </authorList>
    </citation>
    <scope>NUCLEOTIDE SEQUENCE</scope>
</reference>
<dbReference type="PANTHER" id="PTHR11412">
    <property type="entry name" value="MACROGLOBULIN / COMPLEMENT"/>
    <property type="match status" value="1"/>
</dbReference>
<feature type="compositionally biased region" description="Polar residues" evidence="1">
    <location>
        <begin position="467"/>
        <end position="485"/>
    </location>
</feature>
<dbReference type="Pfam" id="PF17789">
    <property type="entry name" value="MG4"/>
    <property type="match status" value="1"/>
</dbReference>
<dbReference type="SMART" id="SM01359">
    <property type="entry name" value="A2M_N_2"/>
    <property type="match status" value="1"/>
</dbReference>
<sequence length="586" mass="65377">LPKFDVKITFPPYVLVNAKQIPVQVCAEYTYGKPVQGTLNLNTSLEIYSYSYSYDRTPIIHNSVKIDGCYNYTVNVSAIDPDHNYYYRRIMVVANVIENGTGVQINKTQYLQREHSPLNLDFNTDQNQRHYYKPGLPYTGRLKVTNPDGTPAEGEPTQICATVNRKRIIDIWLAQRTVQYCKNFTSDVNGYIKYTLEPQNVDSISISLEAKSLKYARDSSNYSPDSLNQPITSLYLNPFYSPSGSFIQLKTVDKPIPCGAQKNIRLLFTSEGNANFNLNYQIMSKGKVVNTGTQKVTFDTKNDVSGNFENDNDLIDASETQIVPTPDSTPASSSSESDSNEDNCPEAKDARYTPPIGEVHIPITVDDSYSPQITLLVFYVREDGETVADSQKIEVEKCFKNKVNFEFGDEEKQPGTKTTIRITSSPNSLCGVKIVDKSVSLLDSSDQLTKDNVFQLIEDMNRNNYYSSNPCNENIPQPGLQSSPRSKIIQPQPYSSSSYEDSLASFQDAGYLVISNLILFTRPCSNNGVMSISGPVRHSKAFAAPAAIAGPDAKPVKFVVPTSTTSVKVVRDYFPETWLFQLQMTG</sequence>
<feature type="domain" description="Alpha-2-macroglobulin bait region" evidence="2">
    <location>
        <begin position="247"/>
        <end position="442"/>
    </location>
</feature>
<feature type="region of interest" description="Disordered" evidence="1">
    <location>
        <begin position="301"/>
        <end position="355"/>
    </location>
</feature>
<gene>
    <name evidence="3" type="primary">Ovos</name>
    <name evidence="3" type="ORF">NPIL_19141</name>
</gene>
<evidence type="ECO:0000313" key="4">
    <source>
        <dbReference type="Proteomes" id="UP000887013"/>
    </source>
</evidence>
<dbReference type="OrthoDB" id="6433395at2759"/>
<feature type="region of interest" description="Disordered" evidence="1">
    <location>
        <begin position="467"/>
        <end position="494"/>
    </location>
</feature>
<dbReference type="PANTHER" id="PTHR11412:SF171">
    <property type="entry name" value="PREGNANCY ZONE PROTEIN-LIKE PROTEIN"/>
    <property type="match status" value="1"/>
</dbReference>
<accession>A0A8X6NM07</accession>
<dbReference type="Gene3D" id="6.20.50.160">
    <property type="match status" value="1"/>
</dbReference>
<dbReference type="Pfam" id="PF07703">
    <property type="entry name" value="A2M_BRD"/>
    <property type="match status" value="1"/>
</dbReference>
<evidence type="ECO:0000256" key="1">
    <source>
        <dbReference type="SAM" id="MobiDB-lite"/>
    </source>
</evidence>
<dbReference type="EMBL" id="BMAW01059724">
    <property type="protein sequence ID" value="GFT22478.1"/>
    <property type="molecule type" value="Genomic_DNA"/>
</dbReference>
<dbReference type="Gene3D" id="2.60.40.10">
    <property type="entry name" value="Immunoglobulins"/>
    <property type="match status" value="1"/>
</dbReference>
<dbReference type="InterPro" id="IPR050473">
    <property type="entry name" value="A2M/Complement_sys"/>
</dbReference>
<dbReference type="Gene3D" id="2.60.40.1940">
    <property type="match status" value="1"/>
</dbReference>
<dbReference type="InterPro" id="IPR041555">
    <property type="entry name" value="MG3"/>
</dbReference>
<comment type="caution">
    <text evidence="3">The sequence shown here is derived from an EMBL/GenBank/DDBJ whole genome shotgun (WGS) entry which is preliminary data.</text>
</comment>
<dbReference type="InterPro" id="IPR040839">
    <property type="entry name" value="MG4"/>
</dbReference>
<feature type="non-terminal residue" evidence="3">
    <location>
        <position position="1"/>
    </location>
</feature>
<organism evidence="3 4">
    <name type="scientific">Nephila pilipes</name>
    <name type="common">Giant wood spider</name>
    <name type="synonym">Nephila maculata</name>
    <dbReference type="NCBI Taxonomy" id="299642"/>
    <lineage>
        <taxon>Eukaryota</taxon>
        <taxon>Metazoa</taxon>
        <taxon>Ecdysozoa</taxon>
        <taxon>Arthropoda</taxon>
        <taxon>Chelicerata</taxon>
        <taxon>Arachnida</taxon>
        <taxon>Araneae</taxon>
        <taxon>Araneomorphae</taxon>
        <taxon>Entelegynae</taxon>
        <taxon>Araneoidea</taxon>
        <taxon>Nephilidae</taxon>
        <taxon>Nephila</taxon>
    </lineage>
</organism>
<dbReference type="AlphaFoldDB" id="A0A8X6NM07"/>
<proteinExistence type="predicted"/>
<dbReference type="Pfam" id="PF17791">
    <property type="entry name" value="MG3"/>
    <property type="match status" value="1"/>
</dbReference>
<dbReference type="Proteomes" id="UP000887013">
    <property type="component" value="Unassembled WGS sequence"/>
</dbReference>
<protein>
    <submittedName>
        <fullName evidence="3">Ovostatin homolog</fullName>
    </submittedName>
</protein>
<evidence type="ECO:0000313" key="3">
    <source>
        <dbReference type="EMBL" id="GFT22478.1"/>
    </source>
</evidence>
<dbReference type="InterPro" id="IPR011625">
    <property type="entry name" value="A2M_N_BRD"/>
</dbReference>